<sequence length="153" mass="17178">MLVSESWFIQLLSLEPWDATLAYRRTRRTTISLYNEPCHDTIMLGTHVHVDVHAFFVGIGSDDGRFPLTSIDSASVASEISHCCIYISTPPFFLRKMVTAFCSAWHGLAGVVLSWLLRLSSLVKNIGAPCNFSVHFSGPLFLIYRSLLRQINT</sequence>
<proteinExistence type="predicted"/>
<protein>
    <submittedName>
        <fullName evidence="1">Uncharacterized protein</fullName>
    </submittedName>
</protein>
<evidence type="ECO:0000313" key="1">
    <source>
        <dbReference type="EMBL" id="KAF2855003.1"/>
    </source>
</evidence>
<organism evidence="1 2">
    <name type="scientific">Plenodomus tracheiphilus IPT5</name>
    <dbReference type="NCBI Taxonomy" id="1408161"/>
    <lineage>
        <taxon>Eukaryota</taxon>
        <taxon>Fungi</taxon>
        <taxon>Dikarya</taxon>
        <taxon>Ascomycota</taxon>
        <taxon>Pezizomycotina</taxon>
        <taxon>Dothideomycetes</taxon>
        <taxon>Pleosporomycetidae</taxon>
        <taxon>Pleosporales</taxon>
        <taxon>Pleosporineae</taxon>
        <taxon>Leptosphaeriaceae</taxon>
        <taxon>Plenodomus</taxon>
    </lineage>
</organism>
<gene>
    <name evidence="1" type="ORF">T440DRAFT_200833</name>
</gene>
<keyword evidence="2" id="KW-1185">Reference proteome</keyword>
<dbReference type="Proteomes" id="UP000799423">
    <property type="component" value="Unassembled WGS sequence"/>
</dbReference>
<evidence type="ECO:0000313" key="2">
    <source>
        <dbReference type="Proteomes" id="UP000799423"/>
    </source>
</evidence>
<accession>A0A6A7BHY3</accession>
<dbReference type="AlphaFoldDB" id="A0A6A7BHY3"/>
<name>A0A6A7BHY3_9PLEO</name>
<reference evidence="1" key="1">
    <citation type="submission" date="2020-01" db="EMBL/GenBank/DDBJ databases">
        <authorList>
            <consortium name="DOE Joint Genome Institute"/>
            <person name="Haridas S."/>
            <person name="Albert R."/>
            <person name="Binder M."/>
            <person name="Bloem J."/>
            <person name="Labutti K."/>
            <person name="Salamov A."/>
            <person name="Andreopoulos B."/>
            <person name="Baker S.E."/>
            <person name="Barry K."/>
            <person name="Bills G."/>
            <person name="Bluhm B.H."/>
            <person name="Cannon C."/>
            <person name="Castanera R."/>
            <person name="Culley D.E."/>
            <person name="Daum C."/>
            <person name="Ezra D."/>
            <person name="Gonzalez J.B."/>
            <person name="Henrissat B."/>
            <person name="Kuo A."/>
            <person name="Liang C."/>
            <person name="Lipzen A."/>
            <person name="Lutzoni F."/>
            <person name="Magnuson J."/>
            <person name="Mondo S."/>
            <person name="Nolan M."/>
            <person name="Ohm R."/>
            <person name="Pangilinan J."/>
            <person name="Park H.-J."/>
            <person name="Ramirez L."/>
            <person name="Alfaro M."/>
            <person name="Sun H."/>
            <person name="Tritt A."/>
            <person name="Yoshinaga Y."/>
            <person name="Zwiers L.-H."/>
            <person name="Turgeon B.G."/>
            <person name="Goodwin S.B."/>
            <person name="Spatafora J.W."/>
            <person name="Crous P.W."/>
            <person name="Grigoriev I.V."/>
        </authorList>
    </citation>
    <scope>NUCLEOTIDE SEQUENCE</scope>
    <source>
        <strain evidence="1">IPT5</strain>
    </source>
</reference>
<dbReference type="EMBL" id="MU006291">
    <property type="protein sequence ID" value="KAF2855003.1"/>
    <property type="molecule type" value="Genomic_DNA"/>
</dbReference>